<feature type="domain" description="DUF7718" evidence="1">
    <location>
        <begin position="20"/>
        <end position="110"/>
    </location>
</feature>
<gene>
    <name evidence="2" type="ORF">K6T50_15890</name>
</gene>
<accession>A0A8T8WHT3</accession>
<name>A0A8T8WHT3_9EURY</name>
<evidence type="ECO:0000313" key="3">
    <source>
        <dbReference type="Proteomes" id="UP000826254"/>
    </source>
</evidence>
<dbReference type="Pfam" id="PF24839">
    <property type="entry name" value="DUF7718"/>
    <property type="match status" value="1"/>
</dbReference>
<keyword evidence="2" id="KW-0614">Plasmid</keyword>
<reference evidence="2 3" key="1">
    <citation type="journal article" date="2021" name="Int. J. Syst. Evol. Microbiol.">
        <title>Halobaculum halophilum sp. nov. and Halobaculum salinum sp. nov., isolated from salt lake and saline soil.</title>
        <authorList>
            <person name="Cui H.L."/>
            <person name="Shi X.W."/>
            <person name="Yin X.M."/>
            <person name="Yang X.Y."/>
            <person name="Hou J."/>
            <person name="Zhu L."/>
        </authorList>
    </citation>
    <scope>NUCLEOTIDE SEQUENCE [LARGE SCALE GENOMIC DNA]</scope>
    <source>
        <strain evidence="2 3">NBRC 109044</strain>
    </source>
</reference>
<dbReference type="GeneID" id="67179654"/>
<proteinExistence type="predicted"/>
<dbReference type="AlphaFoldDB" id="A0A8T8WHT3"/>
<dbReference type="RefSeq" id="WP_222609141.1">
    <property type="nucleotide sequence ID" value="NZ_CP081959.1"/>
</dbReference>
<geneLocation type="plasmid" evidence="2 3">
    <name>unnamed1</name>
</geneLocation>
<dbReference type="InterPro" id="IPR056135">
    <property type="entry name" value="DUF7718"/>
</dbReference>
<dbReference type="Proteomes" id="UP000826254">
    <property type="component" value="Plasmid unnamed1"/>
</dbReference>
<keyword evidence="3" id="KW-1185">Reference proteome</keyword>
<organism evidence="2 3">
    <name type="scientific">Halobaculum magnesiiphilum</name>
    <dbReference type="NCBI Taxonomy" id="1017351"/>
    <lineage>
        <taxon>Archaea</taxon>
        <taxon>Methanobacteriati</taxon>
        <taxon>Methanobacteriota</taxon>
        <taxon>Stenosarchaea group</taxon>
        <taxon>Halobacteria</taxon>
        <taxon>Halobacteriales</taxon>
        <taxon>Haloferacaceae</taxon>
        <taxon>Halobaculum</taxon>
    </lineage>
</organism>
<evidence type="ECO:0000259" key="1">
    <source>
        <dbReference type="Pfam" id="PF24839"/>
    </source>
</evidence>
<protein>
    <recommendedName>
        <fullName evidence="1">DUF7718 domain-containing protein</fullName>
    </recommendedName>
</protein>
<sequence>MQSEFDYLYPAGTHRGIEFQIGARADPSINNIHSFAVILFFAQADGTRVEVAKVDNSEHEEGTIHVDRYYREVGTDDKDFDVDIGGMWDADEYLEQNWRRFAKTYLENHGEGPRRE</sequence>
<evidence type="ECO:0000313" key="2">
    <source>
        <dbReference type="EMBL" id="QZP39387.1"/>
    </source>
</evidence>
<dbReference type="EMBL" id="CP081959">
    <property type="protein sequence ID" value="QZP39387.1"/>
    <property type="molecule type" value="Genomic_DNA"/>
</dbReference>
<dbReference type="KEGG" id="hmp:K6T50_15890"/>